<evidence type="ECO:0000256" key="2">
    <source>
        <dbReference type="ARBA" id="ARBA00022714"/>
    </source>
</evidence>
<comment type="caution">
    <text evidence="13">The sequence shown here is derived from an EMBL/GenBank/DDBJ whole genome shotgun (WGS) entry which is preliminary data.</text>
</comment>
<feature type="domain" description="Rieske" evidence="12">
    <location>
        <begin position="45"/>
        <end position="147"/>
    </location>
</feature>
<keyword evidence="7" id="KW-0411">Iron-sulfur</keyword>
<gene>
    <name evidence="13" type="ORF">CA982_01845</name>
</gene>
<proteinExistence type="predicted"/>
<dbReference type="Gene3D" id="3.90.380.10">
    <property type="entry name" value="Naphthalene 1,2-dioxygenase Alpha Subunit, Chain A, domain 1"/>
    <property type="match status" value="1"/>
</dbReference>
<dbReference type="PANTHER" id="PTHR21266">
    <property type="entry name" value="IRON-SULFUR DOMAIN CONTAINING PROTEIN"/>
    <property type="match status" value="1"/>
</dbReference>
<evidence type="ECO:0000256" key="9">
    <source>
        <dbReference type="ARBA" id="ARBA00030944"/>
    </source>
</evidence>
<protein>
    <recommendedName>
        <fullName evidence="9">Rieske-type oxygenase</fullName>
    </recommendedName>
</protein>
<dbReference type="InterPro" id="IPR050584">
    <property type="entry name" value="Cholesterol_7-desaturase"/>
</dbReference>
<evidence type="ECO:0000256" key="3">
    <source>
        <dbReference type="ARBA" id="ARBA00022723"/>
    </source>
</evidence>
<dbReference type="PANTHER" id="PTHR21266:SF60">
    <property type="entry name" value="3-KETOSTEROID-9-ALPHA-MONOOXYGENASE, OXYGENASE COMPONENT"/>
    <property type="match status" value="1"/>
</dbReference>
<feature type="compositionally biased region" description="Basic and acidic residues" evidence="11">
    <location>
        <begin position="388"/>
        <end position="399"/>
    </location>
</feature>
<dbReference type="InterPro" id="IPR036922">
    <property type="entry name" value="Rieske_2Fe-2S_sf"/>
</dbReference>
<dbReference type="AlphaFoldDB" id="A0A243QFY8"/>
<evidence type="ECO:0000313" key="14">
    <source>
        <dbReference type="Proteomes" id="UP000194632"/>
    </source>
</evidence>
<dbReference type="RefSeq" id="WP_086533654.1">
    <property type="nucleotide sequence ID" value="NZ_NGFO01000002.1"/>
</dbReference>
<dbReference type="InterPro" id="IPR045605">
    <property type="entry name" value="KshA-like_C"/>
</dbReference>
<keyword evidence="5" id="KW-0560">Oxidoreductase</keyword>
<reference evidence="13 14" key="1">
    <citation type="submission" date="2017-05" db="EMBL/GenBank/DDBJ databases">
        <title>Biotechnological potential of actinobacteria isolated from South African environments.</title>
        <authorList>
            <person name="Le Roes-Hill M."/>
            <person name="Prins A."/>
            <person name="Durrell K.A."/>
        </authorList>
    </citation>
    <scope>NUCLEOTIDE SEQUENCE [LARGE SCALE GENOMIC DNA]</scope>
    <source>
        <strain evidence="13">BS2</strain>
    </source>
</reference>
<dbReference type="GO" id="GO:0016042">
    <property type="term" value="P:lipid catabolic process"/>
    <property type="evidence" value="ECO:0007669"/>
    <property type="project" value="UniProtKB-KW"/>
</dbReference>
<feature type="region of interest" description="Disordered" evidence="11">
    <location>
        <begin position="1"/>
        <end position="23"/>
    </location>
</feature>
<evidence type="ECO:0000256" key="11">
    <source>
        <dbReference type="SAM" id="MobiDB-lite"/>
    </source>
</evidence>
<keyword evidence="8" id="KW-0443">Lipid metabolism</keyword>
<dbReference type="GO" id="GO:0004497">
    <property type="term" value="F:monooxygenase activity"/>
    <property type="evidence" value="ECO:0007669"/>
    <property type="project" value="UniProtKB-ARBA"/>
</dbReference>
<evidence type="ECO:0000256" key="1">
    <source>
        <dbReference type="ARBA" id="ARBA00001962"/>
    </source>
</evidence>
<keyword evidence="8" id="KW-0753">Steroid metabolism</keyword>
<evidence type="ECO:0000256" key="7">
    <source>
        <dbReference type="ARBA" id="ARBA00023014"/>
    </source>
</evidence>
<comment type="cofactor">
    <cofactor evidence="1">
        <name>Fe cation</name>
        <dbReference type="ChEBI" id="CHEBI:24875"/>
    </cofactor>
</comment>
<evidence type="ECO:0000256" key="10">
    <source>
        <dbReference type="ARBA" id="ARBA00046982"/>
    </source>
</evidence>
<sequence>MSSGPETMTPSSPGTPSAAAASDGADVGIREIDTGAPPTRFARGWHCLGLLDEFSDGKPHSVTIFGTKLVAWVDTKGEVNVLDAFCRHMGGDLSQGKLSGDNVACPFHGWLWKGNGRCAGVPYAKRNPKLAKTRSWPSMVRNGQVFVYNDPEGNPPPEECIIPELEEFGSEEWTPWTWNRIVIEGSNCREIIDNVVDMAHFYYVHFALPDYFKNVFEGEIAAQYMNSHGRPDVTLGTNYGDSRLESIAAYYGPSYMLNPMIQYYGGYAVETILTNCHYPIDENSFVLMYGVMAKVPEGLTAEQASKMATKISAGVEVGFLQDVEIWKNKTRIDNPLLVEEDGPVYQLRRWYDQFYVDKAEVTDEMTGRFEYEIDTSKALESWNEEIQENLRRQEAEKATESAGADSTEKAEV</sequence>
<dbReference type="GO" id="GO:0016705">
    <property type="term" value="F:oxidoreductase activity, acting on paired donors, with incorporation or reduction of molecular oxygen"/>
    <property type="evidence" value="ECO:0007669"/>
    <property type="project" value="UniProtKB-ARBA"/>
</dbReference>
<dbReference type="SUPFAM" id="SSF55961">
    <property type="entry name" value="Bet v1-like"/>
    <property type="match status" value="1"/>
</dbReference>
<dbReference type="Gene3D" id="2.102.10.10">
    <property type="entry name" value="Rieske [2Fe-2S] iron-sulphur domain"/>
    <property type="match status" value="1"/>
</dbReference>
<organism evidence="13 14">
    <name type="scientific">Gordonia lacunae</name>
    <dbReference type="NCBI Taxonomy" id="417102"/>
    <lineage>
        <taxon>Bacteria</taxon>
        <taxon>Bacillati</taxon>
        <taxon>Actinomycetota</taxon>
        <taxon>Actinomycetes</taxon>
        <taxon>Mycobacteriales</taxon>
        <taxon>Gordoniaceae</taxon>
        <taxon>Gordonia</taxon>
    </lineage>
</organism>
<comment type="subunit">
    <text evidence="10">Homotrimer. The two-component system 3-ketosteroid-9-alpha-monooxygenase is composed of an oxygenase component KshA and a reductase component KshB.</text>
</comment>
<dbReference type="Pfam" id="PF19298">
    <property type="entry name" value="KshA_C"/>
    <property type="match status" value="1"/>
</dbReference>
<evidence type="ECO:0000256" key="4">
    <source>
        <dbReference type="ARBA" id="ARBA00022963"/>
    </source>
</evidence>
<dbReference type="EMBL" id="NGFO01000002">
    <property type="protein sequence ID" value="OUC80506.1"/>
    <property type="molecule type" value="Genomic_DNA"/>
</dbReference>
<keyword evidence="3" id="KW-0479">Metal-binding</keyword>
<dbReference type="OrthoDB" id="5243643at2"/>
<evidence type="ECO:0000259" key="12">
    <source>
        <dbReference type="PROSITE" id="PS51296"/>
    </source>
</evidence>
<dbReference type="Proteomes" id="UP000194632">
    <property type="component" value="Unassembled WGS sequence"/>
</dbReference>
<accession>A0A243QFY8</accession>
<evidence type="ECO:0000256" key="6">
    <source>
        <dbReference type="ARBA" id="ARBA00023004"/>
    </source>
</evidence>
<keyword evidence="6" id="KW-0408">Iron</keyword>
<dbReference type="PROSITE" id="PS51296">
    <property type="entry name" value="RIESKE"/>
    <property type="match status" value="1"/>
</dbReference>
<feature type="region of interest" description="Disordered" evidence="11">
    <location>
        <begin position="388"/>
        <end position="412"/>
    </location>
</feature>
<dbReference type="STRING" id="417102.CA982_01845"/>
<keyword evidence="4" id="KW-0442">Lipid degradation</keyword>
<dbReference type="GO" id="GO:0046872">
    <property type="term" value="F:metal ion binding"/>
    <property type="evidence" value="ECO:0007669"/>
    <property type="project" value="UniProtKB-KW"/>
</dbReference>
<evidence type="ECO:0000313" key="13">
    <source>
        <dbReference type="EMBL" id="OUC80506.1"/>
    </source>
</evidence>
<dbReference type="Pfam" id="PF00355">
    <property type="entry name" value="Rieske"/>
    <property type="match status" value="1"/>
</dbReference>
<evidence type="ECO:0000256" key="8">
    <source>
        <dbReference type="ARBA" id="ARBA00023221"/>
    </source>
</evidence>
<dbReference type="InterPro" id="IPR017941">
    <property type="entry name" value="Rieske_2Fe-2S"/>
</dbReference>
<evidence type="ECO:0000256" key="5">
    <source>
        <dbReference type="ARBA" id="ARBA00023002"/>
    </source>
</evidence>
<dbReference type="GO" id="GO:0051537">
    <property type="term" value="F:2 iron, 2 sulfur cluster binding"/>
    <property type="evidence" value="ECO:0007669"/>
    <property type="project" value="UniProtKB-KW"/>
</dbReference>
<keyword evidence="14" id="KW-1185">Reference proteome</keyword>
<dbReference type="GO" id="GO:0008203">
    <property type="term" value="P:cholesterol metabolic process"/>
    <property type="evidence" value="ECO:0007669"/>
    <property type="project" value="InterPro"/>
</dbReference>
<keyword evidence="2" id="KW-0001">2Fe-2S</keyword>
<dbReference type="SUPFAM" id="SSF50022">
    <property type="entry name" value="ISP domain"/>
    <property type="match status" value="1"/>
</dbReference>
<name>A0A243QFY8_9ACTN</name>